<proteinExistence type="predicted"/>
<evidence type="ECO:0000313" key="2">
    <source>
        <dbReference type="Proteomes" id="UP001148629"/>
    </source>
</evidence>
<sequence>MAEVIGIVAASGQFLEQSIKIVNLSKRLLDQIQDAPRDIAAWREELLGLQKLVAAIETSPALQVDDLEPIINKCKSVSNVLSEIFASIYFDSANSFGHKTWKAIGGLAKESEIKDLFGKIERLKSTLGDRIAVINLNQGHNGFTRVETLMEDLKRSFQSGTPEEQCLRALFVTDPVSDREGIITSKGQRTKGTCEWVLKRPKYQDWNASPSGLLWICGAPGKGKTILSVFLTQILEASRADTTVIWFFCDNKVASRNSAVNLLRGLMIQLILRHHHLMSCLLPTWKIQGSNLFGSNAFESLWRIFLVMLESLAGTEVCCVLDALDECDEQSLSPLVSKLVALFDNERSGQRQSLKLLVTSREQPQCLSIGFLPFPHIRLDELEHDINLYISDRVAHLARIKDIETSPLRLHIYNAFQQNAGGTFLWVSFMSKDLEQKTIGEIEEALTRLPCGLDSIYERIITQIKPENKRVVGELLTWLALATRPLRIVELCQAIDIKPTQHLMREDVCLGHVQSCGHLLLLSSGPARFEQLRFGEQPELFPLKPDSKGRCFAPQGHNVFIYVSFVHQSAKDFLLGHGQNSSALQIAADKRKAHAIVATRLVSCLSTGLATGAQDLALLDTRAPLRVYAIGSWIYHTRKAEDEYIAVVRENRDFFGRTSKVRDRWWFETSNWLTDCSKDAPLLHVASRAGLYHLAKHLLLEGKGLPRLWRGRAINRRWGPGQCTPLHYATEGGWGDIVELLLKCGADASIRDNFGCTPLHEAVEGRSHRLFQLMASTKEGKKLMKAESKSLTVKHPFSSLLHVAARAGDTHMCGELIEKYHLNVNILSTRRNHTPLTQAVDYRHLDLARQLVERWGAKTTPHMALLQTVAKEGDFKFREALELVTRDFGIDINTTDAAGNTFLHQPMGFTEITIHPARNCIACGLDLSKRNNKGETMLHSNYGFSNTHELVSLFLKESQLDINTQDSEGRTVLHSFLKVDDGRFWDVIWRHKPNNLMVLLDLGADRSLRDAEGETASELSAKYRYQGRPLTPAREYFWSQVIETLASYATVPVNVNKVN</sequence>
<organism evidence="1 2">
    <name type="scientific">Fusarium decemcellulare</name>
    <dbReference type="NCBI Taxonomy" id="57161"/>
    <lineage>
        <taxon>Eukaryota</taxon>
        <taxon>Fungi</taxon>
        <taxon>Dikarya</taxon>
        <taxon>Ascomycota</taxon>
        <taxon>Pezizomycotina</taxon>
        <taxon>Sordariomycetes</taxon>
        <taxon>Hypocreomycetidae</taxon>
        <taxon>Hypocreales</taxon>
        <taxon>Nectriaceae</taxon>
        <taxon>Fusarium</taxon>
        <taxon>Fusarium decemcellulare species complex</taxon>
    </lineage>
</organism>
<evidence type="ECO:0000313" key="1">
    <source>
        <dbReference type="EMBL" id="KAJ3543358.1"/>
    </source>
</evidence>
<name>A0ACC1SNL9_9HYPO</name>
<dbReference type="Proteomes" id="UP001148629">
    <property type="component" value="Unassembled WGS sequence"/>
</dbReference>
<dbReference type="EMBL" id="JANRMS010000248">
    <property type="protein sequence ID" value="KAJ3543358.1"/>
    <property type="molecule type" value="Genomic_DNA"/>
</dbReference>
<protein>
    <submittedName>
        <fullName evidence="1">Uncharacterized protein</fullName>
    </submittedName>
</protein>
<accession>A0ACC1SNL9</accession>
<keyword evidence="2" id="KW-1185">Reference proteome</keyword>
<comment type="caution">
    <text evidence="1">The sequence shown here is derived from an EMBL/GenBank/DDBJ whole genome shotgun (WGS) entry which is preliminary data.</text>
</comment>
<reference evidence="1" key="1">
    <citation type="submission" date="2022-08" db="EMBL/GenBank/DDBJ databases">
        <title>Genome Sequence of Fusarium decemcellulare.</title>
        <authorList>
            <person name="Buettner E."/>
        </authorList>
    </citation>
    <scope>NUCLEOTIDE SEQUENCE</scope>
    <source>
        <strain evidence="1">Babe19</strain>
    </source>
</reference>
<gene>
    <name evidence="1" type="ORF">NM208_g3618</name>
</gene>